<organism evidence="2 3">
    <name type="scientific">Streptomyces bangladeshensis</name>
    <dbReference type="NCBI Taxonomy" id="295352"/>
    <lineage>
        <taxon>Bacteria</taxon>
        <taxon>Bacillati</taxon>
        <taxon>Actinomycetota</taxon>
        <taxon>Actinomycetes</taxon>
        <taxon>Kitasatosporales</taxon>
        <taxon>Streptomycetaceae</taxon>
        <taxon>Streptomyces</taxon>
    </lineage>
</organism>
<dbReference type="EMBL" id="BAAAOQ010000041">
    <property type="protein sequence ID" value="GAA1499895.1"/>
    <property type="molecule type" value="Genomic_DNA"/>
</dbReference>
<evidence type="ECO:0000313" key="3">
    <source>
        <dbReference type="Proteomes" id="UP001501391"/>
    </source>
</evidence>
<dbReference type="Proteomes" id="UP001501391">
    <property type="component" value="Unassembled WGS sequence"/>
</dbReference>
<keyword evidence="3" id="KW-1185">Reference proteome</keyword>
<feature type="transmembrane region" description="Helical" evidence="1">
    <location>
        <begin position="50"/>
        <end position="72"/>
    </location>
</feature>
<accession>A0ABP4KBK3</accession>
<reference evidence="3" key="1">
    <citation type="journal article" date="2019" name="Int. J. Syst. Evol. Microbiol.">
        <title>The Global Catalogue of Microorganisms (GCM) 10K type strain sequencing project: providing services to taxonomists for standard genome sequencing and annotation.</title>
        <authorList>
            <consortium name="The Broad Institute Genomics Platform"/>
            <consortium name="The Broad Institute Genome Sequencing Center for Infectious Disease"/>
            <person name="Wu L."/>
            <person name="Ma J."/>
        </authorList>
    </citation>
    <scope>NUCLEOTIDE SEQUENCE [LARGE SCALE GENOMIC DNA]</scope>
    <source>
        <strain evidence="3">JCM 14924</strain>
    </source>
</reference>
<dbReference type="PROSITE" id="PS51257">
    <property type="entry name" value="PROKAR_LIPOPROTEIN"/>
    <property type="match status" value="1"/>
</dbReference>
<keyword evidence="1" id="KW-0812">Transmembrane</keyword>
<comment type="caution">
    <text evidence="2">The sequence shown here is derived from an EMBL/GenBank/DDBJ whole genome shotgun (WGS) entry which is preliminary data.</text>
</comment>
<evidence type="ECO:0000313" key="2">
    <source>
        <dbReference type="EMBL" id="GAA1499895.1"/>
    </source>
</evidence>
<protein>
    <submittedName>
        <fullName evidence="2">Uncharacterized protein</fullName>
    </submittedName>
</protein>
<sequence length="202" mass="21088">MDTLTRLNVLGLVLSAVLVAMACVKADRVRAWRHRVNPSAPELPDAAFGIARVLFLSMAGVGIFTSIQGFGVSDNASWSDQELTGAVREATEDLDGFTFQADGAGNPLSFTDYASLIDDKVLEYGGGDAPGHGVTVEPADGNTAADASFTVTADGAGNAFCTRLERTRSKKDDYTPPGIAGGEGTLTYSGYRLAASVRDGEC</sequence>
<evidence type="ECO:0000256" key="1">
    <source>
        <dbReference type="SAM" id="Phobius"/>
    </source>
</evidence>
<name>A0ABP4KBK3_9ACTN</name>
<keyword evidence="1" id="KW-1133">Transmembrane helix</keyword>
<gene>
    <name evidence="2" type="ORF">GCM10009787_76510</name>
</gene>
<proteinExistence type="predicted"/>
<keyword evidence="1" id="KW-0472">Membrane</keyword>